<evidence type="ECO:0000313" key="2">
    <source>
        <dbReference type="EMBL" id="KAK3940288.1"/>
    </source>
</evidence>
<dbReference type="AlphaFoldDB" id="A0AAN6N8T2"/>
<organism evidence="2 3">
    <name type="scientific">Diplogelasinospora grovesii</name>
    <dbReference type="NCBI Taxonomy" id="303347"/>
    <lineage>
        <taxon>Eukaryota</taxon>
        <taxon>Fungi</taxon>
        <taxon>Dikarya</taxon>
        <taxon>Ascomycota</taxon>
        <taxon>Pezizomycotina</taxon>
        <taxon>Sordariomycetes</taxon>
        <taxon>Sordariomycetidae</taxon>
        <taxon>Sordariales</taxon>
        <taxon>Diplogelasinosporaceae</taxon>
        <taxon>Diplogelasinospora</taxon>
    </lineage>
</organism>
<sequence>MWDARRKLREEFGAPPGEVESQDNGTEHLQALLGCLSDQEREKLEKAMFQDGGPGWRHRGAGDSSGGNQSLGGVTSVAHHVIT</sequence>
<feature type="region of interest" description="Disordered" evidence="1">
    <location>
        <begin position="1"/>
        <end position="25"/>
    </location>
</feature>
<keyword evidence="3" id="KW-1185">Reference proteome</keyword>
<proteinExistence type="predicted"/>
<comment type="caution">
    <text evidence="2">The sequence shown here is derived from an EMBL/GenBank/DDBJ whole genome shotgun (WGS) entry which is preliminary data.</text>
</comment>
<name>A0AAN6N8T2_9PEZI</name>
<evidence type="ECO:0000256" key="1">
    <source>
        <dbReference type="SAM" id="MobiDB-lite"/>
    </source>
</evidence>
<dbReference type="Proteomes" id="UP001303473">
    <property type="component" value="Unassembled WGS sequence"/>
</dbReference>
<accession>A0AAN6N8T2</accession>
<feature type="region of interest" description="Disordered" evidence="1">
    <location>
        <begin position="49"/>
        <end position="83"/>
    </location>
</feature>
<evidence type="ECO:0000313" key="3">
    <source>
        <dbReference type="Proteomes" id="UP001303473"/>
    </source>
</evidence>
<protein>
    <submittedName>
        <fullName evidence="2">Uncharacterized protein</fullName>
    </submittedName>
</protein>
<reference evidence="3" key="1">
    <citation type="journal article" date="2023" name="Mol. Phylogenet. Evol.">
        <title>Genome-scale phylogeny and comparative genomics of the fungal order Sordariales.</title>
        <authorList>
            <person name="Hensen N."/>
            <person name="Bonometti L."/>
            <person name="Westerberg I."/>
            <person name="Brannstrom I.O."/>
            <person name="Guillou S."/>
            <person name="Cros-Aarteil S."/>
            <person name="Calhoun S."/>
            <person name="Haridas S."/>
            <person name="Kuo A."/>
            <person name="Mondo S."/>
            <person name="Pangilinan J."/>
            <person name="Riley R."/>
            <person name="LaButti K."/>
            <person name="Andreopoulos B."/>
            <person name="Lipzen A."/>
            <person name="Chen C."/>
            <person name="Yan M."/>
            <person name="Daum C."/>
            <person name="Ng V."/>
            <person name="Clum A."/>
            <person name="Steindorff A."/>
            <person name="Ohm R.A."/>
            <person name="Martin F."/>
            <person name="Silar P."/>
            <person name="Natvig D.O."/>
            <person name="Lalanne C."/>
            <person name="Gautier V."/>
            <person name="Ament-Velasquez S.L."/>
            <person name="Kruys A."/>
            <person name="Hutchinson M.I."/>
            <person name="Powell A.J."/>
            <person name="Barry K."/>
            <person name="Miller A.N."/>
            <person name="Grigoriev I.V."/>
            <person name="Debuchy R."/>
            <person name="Gladieux P."/>
            <person name="Hiltunen Thoren M."/>
            <person name="Johannesson H."/>
        </authorList>
    </citation>
    <scope>NUCLEOTIDE SEQUENCE [LARGE SCALE GENOMIC DNA]</scope>
    <source>
        <strain evidence="3">CBS 340.73</strain>
    </source>
</reference>
<dbReference type="EMBL" id="MU853798">
    <property type="protein sequence ID" value="KAK3940288.1"/>
    <property type="molecule type" value="Genomic_DNA"/>
</dbReference>
<gene>
    <name evidence="2" type="ORF">QBC46DRAFT_127847</name>
</gene>
<feature type="compositionally biased region" description="Basic and acidic residues" evidence="1">
    <location>
        <begin position="1"/>
        <end position="12"/>
    </location>
</feature>